<reference evidence="1 2" key="1">
    <citation type="submission" date="2020-03" db="EMBL/GenBank/DDBJ databases">
        <title>Complete genome sequence of Orbus sp. IPMB12 (BCRC 80908).</title>
        <authorList>
            <person name="Lo W.-S."/>
            <person name="Chang T.-H."/>
            <person name="Kuo C.-H."/>
        </authorList>
    </citation>
    <scope>NUCLEOTIDE SEQUENCE [LARGE SCALE GENOMIC DNA]</scope>
    <source>
        <strain evidence="1 2">IPMB12</strain>
    </source>
</reference>
<keyword evidence="2" id="KW-1185">Reference proteome</keyword>
<evidence type="ECO:0000313" key="1">
    <source>
        <dbReference type="EMBL" id="QIQ20834.1"/>
    </source>
</evidence>
<dbReference type="AlphaFoldDB" id="A0A6G9IAT4"/>
<dbReference type="InterPro" id="IPR027910">
    <property type="entry name" value="YdiL_sf"/>
</dbReference>
<sequence length="117" mass="13914">MTNIELQALRRLFMLKVAEAARYIGDTSTEQWHEWEKGTSTIPAEVILKMQNLRKERKEKVARIIEDINDRIGNSTIKYFMTFEEFQKINPSLDIVHWRLHQSIATELYFRGLEKLC</sequence>
<dbReference type="GO" id="GO:0003677">
    <property type="term" value="F:DNA binding"/>
    <property type="evidence" value="ECO:0007669"/>
    <property type="project" value="InterPro"/>
</dbReference>
<dbReference type="KEGG" id="orb:IPMB12_03560"/>
<dbReference type="FunCoup" id="A0A6G9IAT4">
    <property type="interactions" value="31"/>
</dbReference>
<dbReference type="SUPFAM" id="SSF47413">
    <property type="entry name" value="lambda repressor-like DNA-binding domains"/>
    <property type="match status" value="1"/>
</dbReference>
<dbReference type="EMBL" id="CP050253">
    <property type="protein sequence ID" value="QIQ20834.1"/>
    <property type="molecule type" value="Genomic_DNA"/>
</dbReference>
<gene>
    <name evidence="1" type="ORF">IPMB12_03560</name>
</gene>
<dbReference type="InParanoid" id="A0A6G9IAT4"/>
<dbReference type="Gene3D" id="1.10.3100.10">
    <property type="entry name" value="Putative cytoplasmic protein"/>
    <property type="match status" value="1"/>
</dbReference>
<evidence type="ECO:0000313" key="2">
    <source>
        <dbReference type="Proteomes" id="UP000501168"/>
    </source>
</evidence>
<dbReference type="Pfam" id="PF08965">
    <property type="entry name" value="Aca2_YdiL"/>
    <property type="match status" value="1"/>
</dbReference>
<protein>
    <submittedName>
        <fullName evidence="1">YdiL family protein</fullName>
    </submittedName>
</protein>
<dbReference type="Proteomes" id="UP000501168">
    <property type="component" value="Chromosome"/>
</dbReference>
<organism evidence="1 2">
    <name type="scientific">Zophobihabitans entericus</name>
    <dbReference type="NCBI Taxonomy" id="1635327"/>
    <lineage>
        <taxon>Bacteria</taxon>
        <taxon>Pseudomonadati</taxon>
        <taxon>Pseudomonadota</taxon>
        <taxon>Gammaproteobacteria</taxon>
        <taxon>Orbales</taxon>
        <taxon>Orbaceae</taxon>
        <taxon>Zophobihabitans</taxon>
    </lineage>
</organism>
<proteinExistence type="predicted"/>
<dbReference type="InterPro" id="IPR010982">
    <property type="entry name" value="Lambda_DNA-bd_dom_sf"/>
</dbReference>
<accession>A0A6G9IAT4</accession>
<dbReference type="InterPro" id="IPR015060">
    <property type="entry name" value="Aca2_YdiL-like"/>
</dbReference>
<dbReference type="RefSeq" id="WP_166915013.1">
    <property type="nucleotide sequence ID" value="NZ_CP050253.1"/>
</dbReference>
<name>A0A6G9IAT4_9GAMM</name>